<comment type="catalytic activity">
    <reaction evidence="5">
        <text>a short-chain (3S)-3-hydroxyacyl-CoA = a short-chain (2E)-enoyl-CoA + H2O</text>
        <dbReference type="Rhea" id="RHEA:52664"/>
        <dbReference type="ChEBI" id="CHEBI:15377"/>
        <dbReference type="ChEBI" id="CHEBI:87488"/>
        <dbReference type="ChEBI" id="CHEBI:136760"/>
        <dbReference type="EC" id="4.2.1.150"/>
    </reaction>
</comment>
<dbReference type="Pfam" id="PF00378">
    <property type="entry name" value="ECH_1"/>
    <property type="match status" value="1"/>
</dbReference>
<dbReference type="InterPro" id="IPR014748">
    <property type="entry name" value="Enoyl-CoA_hydra_C"/>
</dbReference>
<dbReference type="PANTHER" id="PTHR11941:SF54">
    <property type="entry name" value="ENOYL-COA HYDRATASE, MITOCHONDRIAL"/>
    <property type="match status" value="1"/>
</dbReference>
<dbReference type="CDD" id="cd06558">
    <property type="entry name" value="crotonase-like"/>
    <property type="match status" value="1"/>
</dbReference>
<dbReference type="Proteomes" id="UP000533476">
    <property type="component" value="Unassembled WGS sequence"/>
</dbReference>
<dbReference type="InterPro" id="IPR001753">
    <property type="entry name" value="Enoyl-CoA_hydra/iso"/>
</dbReference>
<dbReference type="GO" id="GO:0006635">
    <property type="term" value="P:fatty acid beta-oxidation"/>
    <property type="evidence" value="ECO:0007669"/>
    <property type="project" value="TreeGrafter"/>
</dbReference>
<organism evidence="7 8">
    <name type="scientific">Sulfobacillus harzensis</name>
    <dbReference type="NCBI Taxonomy" id="2729629"/>
    <lineage>
        <taxon>Bacteria</taxon>
        <taxon>Bacillati</taxon>
        <taxon>Bacillota</taxon>
        <taxon>Clostridia</taxon>
        <taxon>Eubacteriales</taxon>
        <taxon>Clostridiales Family XVII. Incertae Sedis</taxon>
        <taxon>Sulfobacillus</taxon>
    </lineage>
</organism>
<dbReference type="EC" id="4.2.1.150" evidence="6"/>
<dbReference type="GO" id="GO:0018812">
    <property type="term" value="F:3-hydroxyacyl-CoA dehydratase activity"/>
    <property type="evidence" value="ECO:0007669"/>
    <property type="project" value="UniProtKB-EC"/>
</dbReference>
<dbReference type="FunFam" id="3.90.226.10:FF:000009">
    <property type="entry name" value="Carnitinyl-CoA dehydratase"/>
    <property type="match status" value="1"/>
</dbReference>
<proteinExistence type="inferred from homology"/>
<evidence type="ECO:0000256" key="6">
    <source>
        <dbReference type="ARBA" id="ARBA00067035"/>
    </source>
</evidence>
<reference evidence="7 8" key="1">
    <citation type="submission" date="2020-04" db="EMBL/GenBank/DDBJ databases">
        <authorList>
            <person name="Zhang R."/>
            <person name="Schippers A."/>
        </authorList>
    </citation>
    <scope>NUCLEOTIDE SEQUENCE [LARGE SCALE GENOMIC DNA]</scope>
    <source>
        <strain evidence="7 8">DSM 109850</strain>
    </source>
</reference>
<name>A0A7Y0L1T5_9FIRM</name>
<comment type="similarity">
    <text evidence="2">Belongs to the enoyl-CoA hydratase/isomerase family.</text>
</comment>
<evidence type="ECO:0000256" key="4">
    <source>
        <dbReference type="ARBA" id="ARBA00023239"/>
    </source>
</evidence>
<evidence type="ECO:0000313" key="8">
    <source>
        <dbReference type="Proteomes" id="UP000533476"/>
    </source>
</evidence>
<dbReference type="RefSeq" id="WP_169096829.1">
    <property type="nucleotide sequence ID" value="NZ_JABBVZ010000008.1"/>
</dbReference>
<keyword evidence="8" id="KW-1185">Reference proteome</keyword>
<comment type="pathway">
    <text evidence="1">Lipid metabolism; butanoate metabolism.</text>
</comment>
<gene>
    <name evidence="7" type="ORF">HIJ39_03675</name>
</gene>
<evidence type="ECO:0000256" key="1">
    <source>
        <dbReference type="ARBA" id="ARBA00005086"/>
    </source>
</evidence>
<evidence type="ECO:0000313" key="7">
    <source>
        <dbReference type="EMBL" id="NMP21457.1"/>
    </source>
</evidence>
<comment type="subunit">
    <text evidence="3">Homotetramer.</text>
</comment>
<dbReference type="PANTHER" id="PTHR11941">
    <property type="entry name" value="ENOYL-COA HYDRATASE-RELATED"/>
    <property type="match status" value="1"/>
</dbReference>
<dbReference type="InterPro" id="IPR029045">
    <property type="entry name" value="ClpP/crotonase-like_dom_sf"/>
</dbReference>
<protein>
    <recommendedName>
        <fullName evidence="6">short-chain-enoyl-CoA hydratase</fullName>
        <ecNumber evidence="6">4.2.1.150</ecNumber>
    </recommendedName>
</protein>
<evidence type="ECO:0000256" key="5">
    <source>
        <dbReference type="ARBA" id="ARBA00050624"/>
    </source>
</evidence>
<dbReference type="FunFam" id="1.10.12.10:FF:000001">
    <property type="entry name" value="Probable enoyl-CoA hydratase, mitochondrial"/>
    <property type="match status" value="1"/>
</dbReference>
<dbReference type="SUPFAM" id="SSF52096">
    <property type="entry name" value="ClpP/crotonase"/>
    <property type="match status" value="1"/>
</dbReference>
<sequence length="262" mass="28059">MAETWVRSELWEPGIYVLRIQREHALNALNEQVLDQLEETLNALESKADARVVIVTGAGSKAFVAGADIGAIHGIPNHAAAEQFAERGQRLFQRFQDSPLIFIAAINGYALGGGMELAMALDMRIASKTARLGQPEINLGIIPGFGGTQRLSRLVGPGRALWMVASGEPVTANDAQALGLVDAVVEADELMAECMRRARTLAAKAPLALKAAKQMVAGSRDWTLAEGLAREATAFAQLAVSDDGREGTAAFLEKRQPQFRGQ</sequence>
<evidence type="ECO:0000256" key="3">
    <source>
        <dbReference type="ARBA" id="ARBA00011881"/>
    </source>
</evidence>
<dbReference type="Gene3D" id="3.90.226.10">
    <property type="entry name" value="2-enoyl-CoA Hydratase, Chain A, domain 1"/>
    <property type="match status" value="1"/>
</dbReference>
<dbReference type="AlphaFoldDB" id="A0A7Y0L1T5"/>
<evidence type="ECO:0000256" key="2">
    <source>
        <dbReference type="ARBA" id="ARBA00005254"/>
    </source>
</evidence>
<keyword evidence="4" id="KW-0456">Lyase</keyword>
<dbReference type="EMBL" id="JABBVZ010000008">
    <property type="protein sequence ID" value="NMP21457.1"/>
    <property type="molecule type" value="Genomic_DNA"/>
</dbReference>
<dbReference type="Gene3D" id="1.10.12.10">
    <property type="entry name" value="Lyase 2-enoyl-coa Hydratase, Chain A, domain 2"/>
    <property type="match status" value="1"/>
</dbReference>
<accession>A0A7Y0L1T5</accession>
<comment type="caution">
    <text evidence="7">The sequence shown here is derived from an EMBL/GenBank/DDBJ whole genome shotgun (WGS) entry which is preliminary data.</text>
</comment>